<geneLocation type="plasmid" evidence="1">
    <name>plasmid1</name>
</geneLocation>
<sequence>MEAQREELIDLIKNADSALSDVFKPTMLSWLEAGDLSLSALLKKTQHALKQAQELEEFLQEVGKKNPHGIYPTLQESYPDHLTVDGTAAVN</sequence>
<keyword evidence="2" id="KW-1185">Reference proteome</keyword>
<protein>
    <submittedName>
        <fullName evidence="1">Uncharacterized protein</fullName>
    </submittedName>
</protein>
<evidence type="ECO:0000313" key="1">
    <source>
        <dbReference type="EMBL" id="BAY59293.1"/>
    </source>
</evidence>
<dbReference type="AlphaFoldDB" id="A0A1Z4JRK1"/>
<proteinExistence type="predicted"/>
<gene>
    <name evidence="1" type="ORF">NIES2135_61700</name>
</gene>
<dbReference type="EMBL" id="AP018204">
    <property type="protein sequence ID" value="BAY59293.1"/>
    <property type="molecule type" value="Genomic_DNA"/>
</dbReference>
<keyword evidence="1" id="KW-0614">Plasmid</keyword>
<evidence type="ECO:0000313" key="2">
    <source>
        <dbReference type="Proteomes" id="UP000217895"/>
    </source>
</evidence>
<reference evidence="1 2" key="1">
    <citation type="submission" date="2017-06" db="EMBL/GenBank/DDBJ databases">
        <title>Genome sequencing of cyanobaciteial culture collection at National Institute for Environmental Studies (NIES).</title>
        <authorList>
            <person name="Hirose Y."/>
            <person name="Shimura Y."/>
            <person name="Fujisawa T."/>
            <person name="Nakamura Y."/>
            <person name="Kawachi M."/>
        </authorList>
    </citation>
    <scope>NUCLEOTIDE SEQUENCE [LARGE SCALE GENOMIC DNA]</scope>
    <source>
        <strain evidence="1 2">NIES-2135</strain>
        <plasmid evidence="2">Plasmid Plasmid1 dna</plasmid>
    </source>
</reference>
<accession>A0A1Z4JRK1</accession>
<organism evidence="1 2">
    <name type="scientific">Leptolyngbya boryana NIES-2135</name>
    <dbReference type="NCBI Taxonomy" id="1973484"/>
    <lineage>
        <taxon>Bacteria</taxon>
        <taxon>Bacillati</taxon>
        <taxon>Cyanobacteriota</taxon>
        <taxon>Cyanophyceae</taxon>
        <taxon>Leptolyngbyales</taxon>
        <taxon>Leptolyngbyaceae</taxon>
        <taxon>Leptolyngbya group</taxon>
        <taxon>Leptolyngbya</taxon>
    </lineage>
</organism>
<dbReference type="Proteomes" id="UP000217895">
    <property type="component" value="Plasmid Plasmid1 dna"/>
</dbReference>
<name>A0A1Z4JRK1_LEPBY</name>